<evidence type="ECO:0000313" key="7">
    <source>
        <dbReference type="Proteomes" id="UP001232148"/>
    </source>
</evidence>
<protein>
    <submittedName>
        <fullName evidence="6">SET domain-containing protein</fullName>
    </submittedName>
</protein>
<accession>A0AAD9M611</accession>
<proteinExistence type="predicted"/>
<dbReference type="PROSITE" id="PS50280">
    <property type="entry name" value="SET"/>
    <property type="match status" value="1"/>
</dbReference>
<dbReference type="SMART" id="SM00317">
    <property type="entry name" value="SET"/>
    <property type="match status" value="1"/>
</dbReference>
<organism evidence="6 7">
    <name type="scientific">Colletotrichum zoysiae</name>
    <dbReference type="NCBI Taxonomy" id="1216348"/>
    <lineage>
        <taxon>Eukaryota</taxon>
        <taxon>Fungi</taxon>
        <taxon>Dikarya</taxon>
        <taxon>Ascomycota</taxon>
        <taxon>Pezizomycotina</taxon>
        <taxon>Sordariomycetes</taxon>
        <taxon>Hypocreomycetidae</taxon>
        <taxon>Glomerellales</taxon>
        <taxon>Glomerellaceae</taxon>
        <taxon>Colletotrichum</taxon>
        <taxon>Colletotrichum graminicola species complex</taxon>
    </lineage>
</organism>
<dbReference type="InterPro" id="IPR001214">
    <property type="entry name" value="SET_dom"/>
</dbReference>
<keyword evidence="3" id="KW-0949">S-adenosyl-L-methionine</keyword>
<dbReference type="GO" id="GO:0005634">
    <property type="term" value="C:nucleus"/>
    <property type="evidence" value="ECO:0007669"/>
    <property type="project" value="TreeGrafter"/>
</dbReference>
<dbReference type="CDD" id="cd19178">
    <property type="entry name" value="SET_SETD6"/>
    <property type="match status" value="1"/>
</dbReference>
<dbReference type="EMBL" id="MU842825">
    <property type="protein sequence ID" value="KAK2033042.1"/>
    <property type="molecule type" value="Genomic_DNA"/>
</dbReference>
<dbReference type="PANTHER" id="PTHR13271">
    <property type="entry name" value="UNCHARACTERIZED PUTATIVE METHYLTRANSFERASE"/>
    <property type="match status" value="1"/>
</dbReference>
<evidence type="ECO:0000259" key="5">
    <source>
        <dbReference type="PROSITE" id="PS50280"/>
    </source>
</evidence>
<dbReference type="GO" id="GO:0016279">
    <property type="term" value="F:protein-lysine N-methyltransferase activity"/>
    <property type="evidence" value="ECO:0007669"/>
    <property type="project" value="InterPro"/>
</dbReference>
<dbReference type="SUPFAM" id="SSF81822">
    <property type="entry name" value="RuBisCo LSMT C-terminal, substrate-binding domain"/>
    <property type="match status" value="1"/>
</dbReference>
<evidence type="ECO:0000256" key="4">
    <source>
        <dbReference type="SAM" id="MobiDB-lite"/>
    </source>
</evidence>
<dbReference type="Gene3D" id="3.90.1410.10">
    <property type="entry name" value="set domain protein methyltransferase, domain 1"/>
    <property type="match status" value="1"/>
</dbReference>
<sequence>MATTDSFQAASGGFLSWFKSLQGATFHDNIQIVDLRGQNAGRGIVATKDIAPETVLFTIPRKSIINVETSELPKKIPRVFTGNDGDDEDMENEPLDSWGSLILVMIYEYLQGDASPWKTYFEVLPEKFDTLMFWESPDLEYLRGSAVLSKIGKDEADEMFRSRILSVISANPAIFFPQGVSPPSESELLQLAHRMGSIIMAYAFDLENEEEPEQEDEEWVEDREGKTMLGMVPMADILNADAEFNAHVNHEEDSLSVTALRPIKAGEEILNYYGPHPNSELLRRYGYVTPKHSRYDVVEIPWDLVQSILNEQLQLTDEVWKQVAEHVDPEDLEDVFVLERESGEPDSEGRLTTPAKVQEVSAELEEQLKGILKAIKKVRADLIPDKRKRDEVYQRVVISTLQKLLAQYPTTAEEDEAMLASGNLTSRQKMAVEVRLGEKRLIEEALQVAGLGNSGASAEEVAIDEGQERSSKRARTAQ</sequence>
<feature type="domain" description="SET" evidence="5">
    <location>
        <begin position="28"/>
        <end position="274"/>
    </location>
</feature>
<evidence type="ECO:0000313" key="6">
    <source>
        <dbReference type="EMBL" id="KAK2033042.1"/>
    </source>
</evidence>
<dbReference type="FunFam" id="3.90.1410.10:FF:000007">
    <property type="entry name" value="Ribosomal lysine N-methyltransferase 4"/>
    <property type="match status" value="1"/>
</dbReference>
<dbReference type="Pfam" id="PF00856">
    <property type="entry name" value="SET"/>
    <property type="match status" value="1"/>
</dbReference>
<dbReference type="SUPFAM" id="SSF82199">
    <property type="entry name" value="SET domain"/>
    <property type="match status" value="1"/>
</dbReference>
<dbReference type="Proteomes" id="UP001232148">
    <property type="component" value="Unassembled WGS sequence"/>
</dbReference>
<dbReference type="InterPro" id="IPR050600">
    <property type="entry name" value="SETD3_SETD6_MTase"/>
</dbReference>
<comment type="caution">
    <text evidence="6">The sequence shown here is derived from an EMBL/GenBank/DDBJ whole genome shotgun (WGS) entry which is preliminary data.</text>
</comment>
<reference evidence="6" key="1">
    <citation type="submission" date="2021-06" db="EMBL/GenBank/DDBJ databases">
        <title>Comparative genomics, transcriptomics and evolutionary studies reveal genomic signatures of adaptation to plant cell wall in hemibiotrophic fungi.</title>
        <authorList>
            <consortium name="DOE Joint Genome Institute"/>
            <person name="Baroncelli R."/>
            <person name="Diaz J.F."/>
            <person name="Benocci T."/>
            <person name="Peng M."/>
            <person name="Battaglia E."/>
            <person name="Haridas S."/>
            <person name="Andreopoulos W."/>
            <person name="Labutti K."/>
            <person name="Pangilinan J."/>
            <person name="Floch G.L."/>
            <person name="Makela M.R."/>
            <person name="Henrissat B."/>
            <person name="Grigoriev I.V."/>
            <person name="Crouch J.A."/>
            <person name="De Vries R.P."/>
            <person name="Sukno S.A."/>
            <person name="Thon M.R."/>
        </authorList>
    </citation>
    <scope>NUCLEOTIDE SEQUENCE</scope>
    <source>
        <strain evidence="6">MAFF235873</strain>
    </source>
</reference>
<dbReference type="AlphaFoldDB" id="A0AAD9M611"/>
<name>A0AAD9M611_9PEZI</name>
<evidence type="ECO:0000256" key="2">
    <source>
        <dbReference type="ARBA" id="ARBA00022679"/>
    </source>
</evidence>
<gene>
    <name evidence="6" type="ORF">LX32DRAFT_680051</name>
</gene>
<dbReference type="Pfam" id="PF09273">
    <property type="entry name" value="Rubis-subs-bind"/>
    <property type="match status" value="1"/>
</dbReference>
<dbReference type="PANTHER" id="PTHR13271:SF34">
    <property type="entry name" value="N-LYSINE METHYLTRANSFERASE SETD6"/>
    <property type="match status" value="1"/>
</dbReference>
<evidence type="ECO:0000256" key="3">
    <source>
        <dbReference type="ARBA" id="ARBA00022691"/>
    </source>
</evidence>
<feature type="region of interest" description="Disordered" evidence="4">
    <location>
        <begin position="452"/>
        <end position="478"/>
    </location>
</feature>
<evidence type="ECO:0000256" key="1">
    <source>
        <dbReference type="ARBA" id="ARBA00022603"/>
    </source>
</evidence>
<dbReference type="Gene3D" id="3.90.1420.10">
    <property type="entry name" value="Rubisco LSMT, substrate-binding domain"/>
    <property type="match status" value="1"/>
</dbReference>
<dbReference type="GO" id="GO:0032259">
    <property type="term" value="P:methylation"/>
    <property type="evidence" value="ECO:0007669"/>
    <property type="project" value="UniProtKB-KW"/>
</dbReference>
<dbReference type="InterPro" id="IPR015353">
    <property type="entry name" value="Rubisco_LSMT_subst-bd"/>
</dbReference>
<dbReference type="InterPro" id="IPR044430">
    <property type="entry name" value="SETD6_SET"/>
</dbReference>
<keyword evidence="7" id="KW-1185">Reference proteome</keyword>
<dbReference type="InterPro" id="IPR036464">
    <property type="entry name" value="Rubisco_LSMT_subst-bd_sf"/>
</dbReference>
<keyword evidence="1" id="KW-0489">Methyltransferase</keyword>
<dbReference type="InterPro" id="IPR046341">
    <property type="entry name" value="SET_dom_sf"/>
</dbReference>
<keyword evidence="2" id="KW-0808">Transferase</keyword>